<reference evidence="2 3" key="1">
    <citation type="submission" date="2023-01" db="EMBL/GenBank/DDBJ databases">
        <authorList>
            <person name="Whitehead M."/>
        </authorList>
    </citation>
    <scope>NUCLEOTIDE SEQUENCE [LARGE SCALE GENOMIC DNA]</scope>
</reference>
<dbReference type="Proteomes" id="UP001160148">
    <property type="component" value="Unassembled WGS sequence"/>
</dbReference>
<feature type="chain" id="PRO_5043426760" evidence="1">
    <location>
        <begin position="25"/>
        <end position="169"/>
    </location>
</feature>
<sequence>MKSINSVFVYISLTIALCSRNVSTYCGNDEQIEDLQTALITQESIYTALTTLSALPVTGATLGFAQVMLSARFTLHLQEAFDEMESSLNKDHEDYRKCSEILELSKTATTVMKSTSFGFSLTSLIPGIGLAFLIPRLYTSISAMVIIRQRLGSWQNEGCKNATTRDCNL</sequence>
<proteinExistence type="predicted"/>
<name>A0AAV0YA54_9HEMI</name>
<comment type="caution">
    <text evidence="2">The sequence shown here is derived from an EMBL/GenBank/DDBJ whole genome shotgun (WGS) entry which is preliminary data.</text>
</comment>
<feature type="signal peptide" evidence="1">
    <location>
        <begin position="1"/>
        <end position="24"/>
    </location>
</feature>
<protein>
    <submittedName>
        <fullName evidence="2">Uncharacterized protein</fullName>
    </submittedName>
</protein>
<gene>
    <name evidence="2" type="ORF">MEUPH1_LOCUS29876</name>
</gene>
<accession>A0AAV0YA54</accession>
<evidence type="ECO:0000313" key="3">
    <source>
        <dbReference type="Proteomes" id="UP001160148"/>
    </source>
</evidence>
<dbReference type="AlphaFoldDB" id="A0AAV0YA54"/>
<evidence type="ECO:0000313" key="2">
    <source>
        <dbReference type="EMBL" id="CAI6376512.1"/>
    </source>
</evidence>
<evidence type="ECO:0000256" key="1">
    <source>
        <dbReference type="SAM" id="SignalP"/>
    </source>
</evidence>
<keyword evidence="3" id="KW-1185">Reference proteome</keyword>
<dbReference type="EMBL" id="CARXXK010001494">
    <property type="protein sequence ID" value="CAI6376512.1"/>
    <property type="molecule type" value="Genomic_DNA"/>
</dbReference>
<organism evidence="2 3">
    <name type="scientific">Macrosiphum euphorbiae</name>
    <name type="common">potato aphid</name>
    <dbReference type="NCBI Taxonomy" id="13131"/>
    <lineage>
        <taxon>Eukaryota</taxon>
        <taxon>Metazoa</taxon>
        <taxon>Ecdysozoa</taxon>
        <taxon>Arthropoda</taxon>
        <taxon>Hexapoda</taxon>
        <taxon>Insecta</taxon>
        <taxon>Pterygota</taxon>
        <taxon>Neoptera</taxon>
        <taxon>Paraneoptera</taxon>
        <taxon>Hemiptera</taxon>
        <taxon>Sternorrhyncha</taxon>
        <taxon>Aphidomorpha</taxon>
        <taxon>Aphidoidea</taxon>
        <taxon>Aphididae</taxon>
        <taxon>Macrosiphini</taxon>
        <taxon>Macrosiphum</taxon>
    </lineage>
</organism>
<keyword evidence="1" id="KW-0732">Signal</keyword>